<evidence type="ECO:0000313" key="2">
    <source>
        <dbReference type="Proteomes" id="UP000007800"/>
    </source>
</evidence>
<evidence type="ECO:0008006" key="3">
    <source>
        <dbReference type="Google" id="ProtNLM"/>
    </source>
</evidence>
<protein>
    <recommendedName>
        <fullName evidence="3">GSKIP domain-containing protein</fullName>
    </recommendedName>
</protein>
<reference evidence="1 2" key="1">
    <citation type="submission" date="2008-07" db="EMBL/GenBank/DDBJ databases">
        <authorList>
            <person name="El-Sayed N."/>
            <person name="Caler E."/>
            <person name="Inman J."/>
            <person name="Amedeo P."/>
            <person name="Hass B."/>
            <person name="Wortman J."/>
        </authorList>
    </citation>
    <scope>NUCLEOTIDE SEQUENCE [LARGE SCALE GENOMIC DNA]</scope>
    <source>
        <strain evidence="2">ATCC 50983 / TXsc</strain>
    </source>
</reference>
<dbReference type="EMBL" id="GG683102">
    <property type="protein sequence ID" value="EER02464.1"/>
    <property type="molecule type" value="Genomic_DNA"/>
</dbReference>
<keyword evidence="2" id="KW-1185">Reference proteome</keyword>
<dbReference type="GeneID" id="9047409"/>
<organism evidence="2">
    <name type="scientific">Perkinsus marinus (strain ATCC 50983 / TXsc)</name>
    <dbReference type="NCBI Taxonomy" id="423536"/>
    <lineage>
        <taxon>Eukaryota</taxon>
        <taxon>Sar</taxon>
        <taxon>Alveolata</taxon>
        <taxon>Perkinsozoa</taxon>
        <taxon>Perkinsea</taxon>
        <taxon>Perkinsida</taxon>
        <taxon>Perkinsidae</taxon>
        <taxon>Perkinsus</taxon>
    </lineage>
</organism>
<gene>
    <name evidence="1" type="ORF">Pmar_PMAR004827</name>
</gene>
<dbReference type="InParanoid" id="C5LLA5"/>
<name>C5LLA5_PERM5</name>
<accession>C5LLA5</accession>
<dbReference type="Proteomes" id="UP000007800">
    <property type="component" value="Unassembled WGS sequence"/>
</dbReference>
<proteinExistence type="predicted"/>
<sequence length="131" mass="15094">MSSTAIIEGECSTNEEDVLKDVDYIMRHYSGYFHQMEITNREKDSVTFRLIPNDDKTRELIVVLNRSHFILEGDSSTKPNHELLIGRRFETIEQLLSAVMGAHHFGQMLNSLLVTRLESLESSPRSDNHCR</sequence>
<dbReference type="AlphaFoldDB" id="C5LLA5"/>
<evidence type="ECO:0000313" key="1">
    <source>
        <dbReference type="EMBL" id="EER02464.1"/>
    </source>
</evidence>
<dbReference type="RefSeq" id="XP_002769746.1">
    <property type="nucleotide sequence ID" value="XM_002769700.1"/>
</dbReference>